<proteinExistence type="predicted"/>
<dbReference type="EMBL" id="CM042062">
    <property type="protein sequence ID" value="KAI3668989.1"/>
    <property type="molecule type" value="Genomic_DNA"/>
</dbReference>
<name>A0ACB8XQE3_ARCLA</name>
<reference evidence="1 2" key="2">
    <citation type="journal article" date="2022" name="Mol. Ecol. Resour.">
        <title>The genomes of chicory, endive, great burdock and yacon provide insights into Asteraceae paleo-polyploidization history and plant inulin production.</title>
        <authorList>
            <person name="Fan W."/>
            <person name="Wang S."/>
            <person name="Wang H."/>
            <person name="Wang A."/>
            <person name="Jiang F."/>
            <person name="Liu H."/>
            <person name="Zhao H."/>
            <person name="Xu D."/>
            <person name="Zhang Y."/>
        </authorList>
    </citation>
    <scope>NUCLEOTIDE SEQUENCE [LARGE SCALE GENOMIC DNA]</scope>
    <source>
        <strain evidence="2">cv. Niubang</strain>
    </source>
</reference>
<evidence type="ECO:0000313" key="2">
    <source>
        <dbReference type="Proteomes" id="UP001055879"/>
    </source>
</evidence>
<accession>A0ACB8XQE3</accession>
<protein>
    <submittedName>
        <fullName evidence="1">Uncharacterized protein</fullName>
    </submittedName>
</protein>
<evidence type="ECO:0000313" key="1">
    <source>
        <dbReference type="EMBL" id="KAI3668989.1"/>
    </source>
</evidence>
<reference evidence="2" key="1">
    <citation type="journal article" date="2022" name="Mol. Ecol. Resour.">
        <title>The genomes of chicory, endive, great burdock and yacon provide insights into Asteraceae palaeo-polyploidization history and plant inulin production.</title>
        <authorList>
            <person name="Fan W."/>
            <person name="Wang S."/>
            <person name="Wang H."/>
            <person name="Wang A."/>
            <person name="Jiang F."/>
            <person name="Liu H."/>
            <person name="Zhao H."/>
            <person name="Xu D."/>
            <person name="Zhang Y."/>
        </authorList>
    </citation>
    <scope>NUCLEOTIDE SEQUENCE [LARGE SCALE GENOMIC DNA]</scope>
    <source>
        <strain evidence="2">cv. Niubang</strain>
    </source>
</reference>
<organism evidence="1 2">
    <name type="scientific">Arctium lappa</name>
    <name type="common">Greater burdock</name>
    <name type="synonym">Lappa major</name>
    <dbReference type="NCBI Taxonomy" id="4217"/>
    <lineage>
        <taxon>Eukaryota</taxon>
        <taxon>Viridiplantae</taxon>
        <taxon>Streptophyta</taxon>
        <taxon>Embryophyta</taxon>
        <taxon>Tracheophyta</taxon>
        <taxon>Spermatophyta</taxon>
        <taxon>Magnoliopsida</taxon>
        <taxon>eudicotyledons</taxon>
        <taxon>Gunneridae</taxon>
        <taxon>Pentapetalae</taxon>
        <taxon>asterids</taxon>
        <taxon>campanulids</taxon>
        <taxon>Asterales</taxon>
        <taxon>Asteraceae</taxon>
        <taxon>Carduoideae</taxon>
        <taxon>Cardueae</taxon>
        <taxon>Arctiinae</taxon>
        <taxon>Arctium</taxon>
    </lineage>
</organism>
<comment type="caution">
    <text evidence="1">The sequence shown here is derived from an EMBL/GenBank/DDBJ whole genome shotgun (WGS) entry which is preliminary data.</text>
</comment>
<sequence>MANPSARCKERLLARDLQETVYMFQPPGFVDSTNPKNVCRLRKSLYGLKQAPRAWYHRFATFIQTCGFKSTNSDTSLFVFQRGTKMAYLLLYVDDIILTASDTTTLRYFIDLLSQEFAMSDLGPIHHFLGIQVHRKNDGLFLTQEQYVLVILNRAKMQDCKPSTTPVDTTSKLSANAGNPLPDSSLYCSLAGALQYLTFTRPDIAYAVQQVCLFMHSPREPHFNFLKRILRYLKGTSSHGLHISPSKSTNLIAYSDADWGGCPDSRRSTSGYCVFLGDNLVSWSSKRQPTISRSSAEAEYKGVANATVETGFAIFFLSFIFHYAKPRSSIATTFQPFTSPRTRCNTNAQNMLKLTSTLFARKCVWVLYVCYMSPLTINMPIFLQRACHDTFSPAFAPTSLSVQLQIRLRGSISRNICHLPYIYFG</sequence>
<dbReference type="Proteomes" id="UP001055879">
    <property type="component" value="Linkage Group LG16"/>
</dbReference>
<gene>
    <name evidence="1" type="ORF">L6452_40207</name>
</gene>
<keyword evidence="2" id="KW-1185">Reference proteome</keyword>